<dbReference type="InterPro" id="IPR011006">
    <property type="entry name" value="CheY-like_superfamily"/>
</dbReference>
<reference evidence="3" key="1">
    <citation type="submission" date="2018-06" db="EMBL/GenBank/DDBJ databases">
        <authorList>
            <person name="Zhirakovskaya E."/>
        </authorList>
    </citation>
    <scope>NUCLEOTIDE SEQUENCE</scope>
</reference>
<protein>
    <recommendedName>
        <fullName evidence="2">Response regulatory domain-containing protein</fullName>
    </recommendedName>
</protein>
<name>A0A3B0X1L4_9ZZZZ</name>
<dbReference type="Pfam" id="PF00072">
    <property type="entry name" value="Response_reg"/>
    <property type="match status" value="2"/>
</dbReference>
<feature type="domain" description="Response regulatory" evidence="2">
    <location>
        <begin position="126"/>
        <end position="243"/>
    </location>
</feature>
<feature type="domain" description="Response regulatory" evidence="2">
    <location>
        <begin position="1"/>
        <end position="122"/>
    </location>
</feature>
<dbReference type="PANTHER" id="PTHR44591">
    <property type="entry name" value="STRESS RESPONSE REGULATOR PROTEIN 1"/>
    <property type="match status" value="1"/>
</dbReference>
<evidence type="ECO:0000259" key="2">
    <source>
        <dbReference type="PROSITE" id="PS50110"/>
    </source>
</evidence>
<evidence type="ECO:0000256" key="1">
    <source>
        <dbReference type="ARBA" id="ARBA00022553"/>
    </source>
</evidence>
<dbReference type="EMBL" id="UOFH01000021">
    <property type="protein sequence ID" value="VAW58600.1"/>
    <property type="molecule type" value="Genomic_DNA"/>
</dbReference>
<dbReference type="SUPFAM" id="SSF52172">
    <property type="entry name" value="CheY-like"/>
    <property type="match status" value="2"/>
</dbReference>
<accession>A0A3B0X1L4</accession>
<evidence type="ECO:0000313" key="3">
    <source>
        <dbReference type="EMBL" id="VAW58600.1"/>
    </source>
</evidence>
<organism evidence="3">
    <name type="scientific">hydrothermal vent metagenome</name>
    <dbReference type="NCBI Taxonomy" id="652676"/>
    <lineage>
        <taxon>unclassified sequences</taxon>
        <taxon>metagenomes</taxon>
        <taxon>ecological metagenomes</taxon>
    </lineage>
</organism>
<dbReference type="CDD" id="cd00156">
    <property type="entry name" value="REC"/>
    <property type="match status" value="1"/>
</dbReference>
<dbReference type="Gene3D" id="3.40.50.2300">
    <property type="match status" value="2"/>
</dbReference>
<dbReference type="InterPro" id="IPR001789">
    <property type="entry name" value="Sig_transdc_resp-reg_receiver"/>
</dbReference>
<keyword evidence="1" id="KW-0597">Phosphoprotein</keyword>
<dbReference type="SMART" id="SM00448">
    <property type="entry name" value="REC"/>
    <property type="match status" value="2"/>
</dbReference>
<dbReference type="PROSITE" id="PS50110">
    <property type="entry name" value="RESPONSE_REGULATORY"/>
    <property type="match status" value="2"/>
</dbReference>
<sequence>MILIIDSEKIPDSKITQYFGEFGFKTLVVAKTAASARNILNENHKEEITLIIIDSELEDANGFELCREIRKMQAGKNVYIISLVSSIQNKTAIEKTKHSGASDFSVKPYNSAEFQKHFFTFLKRKVVLVIEDDSVIRMMVRGILSKYNVEIIEVEDGLQAYNLLNTMPPMRMVLMDIGLPNMNGIQLVEKIRGNSNWKKTPVIMLTASSEVSDVKKSLMVGANDYITKPFKVEDFVNRLARYFPDEK</sequence>
<dbReference type="PANTHER" id="PTHR44591:SF3">
    <property type="entry name" value="RESPONSE REGULATORY DOMAIN-CONTAINING PROTEIN"/>
    <property type="match status" value="1"/>
</dbReference>
<gene>
    <name evidence="3" type="ORF">MNBD_GAMMA08-528</name>
</gene>
<dbReference type="CDD" id="cd17574">
    <property type="entry name" value="REC_OmpR"/>
    <property type="match status" value="1"/>
</dbReference>
<dbReference type="GO" id="GO:0000160">
    <property type="term" value="P:phosphorelay signal transduction system"/>
    <property type="evidence" value="ECO:0007669"/>
    <property type="project" value="InterPro"/>
</dbReference>
<dbReference type="AlphaFoldDB" id="A0A3B0X1L4"/>
<dbReference type="InterPro" id="IPR050595">
    <property type="entry name" value="Bact_response_regulator"/>
</dbReference>
<proteinExistence type="predicted"/>